<dbReference type="InterPro" id="IPR003797">
    <property type="entry name" value="DegV"/>
</dbReference>
<evidence type="ECO:0000256" key="1">
    <source>
        <dbReference type="ARBA" id="ARBA00023121"/>
    </source>
</evidence>
<dbReference type="PANTHER" id="PTHR33434:SF2">
    <property type="entry name" value="FATTY ACID-BINDING PROTEIN TM_1468"/>
    <property type="match status" value="1"/>
</dbReference>
<name>A0A2L2XC03_9FIRM</name>
<proteinExistence type="predicted"/>
<keyword evidence="3" id="KW-1185">Reference proteome</keyword>
<dbReference type="EMBL" id="BFAV01000121">
    <property type="protein sequence ID" value="GBF33857.1"/>
    <property type="molecule type" value="Genomic_DNA"/>
</dbReference>
<dbReference type="Gene3D" id="3.30.1180.10">
    <property type="match status" value="1"/>
</dbReference>
<sequence>MQKVRIVTDSTADLDRDTYNRYGITMVPLKVFFGQEVFLDGVEITPDQFFRRQVDGKEISTTSQPTPAEFVEVYKPLAEEGSAIISLHISSKMSGTVQSAQLAKTMLNYPELEVIDSAVTSVPLGIMVINAARAAAEGKSKEEIIKLIRLMQEEHQVFFAVDTLEYLQRGGRIGKAQAFLGTLLNVKPILTIKDGYVFPHEKVRGKAKSFDRIVRIMQDKFGQREVQCFMVHGEDWEGMAQFKEKVLKGLNCVEAFESRLGPVVGTHIGPGVVGMVCLPVL</sequence>
<dbReference type="Proteomes" id="UP000239549">
    <property type="component" value="Unassembled WGS sequence"/>
</dbReference>
<dbReference type="RefSeq" id="WP_104372190.1">
    <property type="nucleotide sequence ID" value="NZ_BFAV01000121.1"/>
</dbReference>
<dbReference type="GO" id="GO:0008289">
    <property type="term" value="F:lipid binding"/>
    <property type="evidence" value="ECO:0007669"/>
    <property type="project" value="UniProtKB-KW"/>
</dbReference>
<dbReference type="Gene3D" id="3.40.50.10170">
    <property type="match status" value="1"/>
</dbReference>
<dbReference type="NCBIfam" id="TIGR00762">
    <property type="entry name" value="DegV"/>
    <property type="match status" value="1"/>
</dbReference>
<dbReference type="InterPro" id="IPR043168">
    <property type="entry name" value="DegV_C"/>
</dbReference>
<organism evidence="2 3">
    <name type="scientific">Desulfocucumis palustris</name>
    <dbReference type="NCBI Taxonomy" id="1898651"/>
    <lineage>
        <taxon>Bacteria</taxon>
        <taxon>Bacillati</taxon>
        <taxon>Bacillota</taxon>
        <taxon>Clostridia</taxon>
        <taxon>Eubacteriales</taxon>
        <taxon>Desulfocucumaceae</taxon>
        <taxon>Desulfocucumis</taxon>
    </lineage>
</organism>
<dbReference type="AlphaFoldDB" id="A0A2L2XC03"/>
<dbReference type="SUPFAM" id="SSF82549">
    <property type="entry name" value="DAK1/DegV-like"/>
    <property type="match status" value="1"/>
</dbReference>
<dbReference type="InterPro" id="IPR050270">
    <property type="entry name" value="DegV_domain_contain"/>
</dbReference>
<gene>
    <name evidence="2" type="ORF">DCCM_2968</name>
</gene>
<dbReference type="PROSITE" id="PS51482">
    <property type="entry name" value="DEGV"/>
    <property type="match status" value="1"/>
</dbReference>
<accession>A0A2L2XC03</accession>
<evidence type="ECO:0000313" key="2">
    <source>
        <dbReference type="EMBL" id="GBF33857.1"/>
    </source>
</evidence>
<dbReference type="OrthoDB" id="9780216at2"/>
<evidence type="ECO:0000313" key="3">
    <source>
        <dbReference type="Proteomes" id="UP000239549"/>
    </source>
</evidence>
<keyword evidence="1" id="KW-0446">Lipid-binding</keyword>
<dbReference type="Pfam" id="PF02645">
    <property type="entry name" value="DegV"/>
    <property type="match status" value="1"/>
</dbReference>
<reference evidence="3" key="1">
    <citation type="submission" date="2018-02" db="EMBL/GenBank/DDBJ databases">
        <title>Genome sequence of Desulfocucumis palustris strain NAW-5.</title>
        <authorList>
            <person name="Watanabe M."/>
            <person name="Kojima H."/>
            <person name="Fukui M."/>
        </authorList>
    </citation>
    <scope>NUCLEOTIDE SEQUENCE [LARGE SCALE GENOMIC DNA]</scope>
    <source>
        <strain evidence="3">NAW-5</strain>
    </source>
</reference>
<comment type="caution">
    <text evidence="2">The sequence shown here is derived from an EMBL/GenBank/DDBJ whole genome shotgun (WGS) entry which is preliminary data.</text>
</comment>
<dbReference type="PANTHER" id="PTHR33434">
    <property type="entry name" value="DEGV DOMAIN-CONTAINING PROTEIN DR_1986-RELATED"/>
    <property type="match status" value="1"/>
</dbReference>
<protein>
    <submittedName>
        <fullName evidence="2">DegV family protein</fullName>
    </submittedName>
</protein>